<gene>
    <name evidence="1" type="ORF">HPB49_007747</name>
</gene>
<evidence type="ECO:0000313" key="2">
    <source>
        <dbReference type="Proteomes" id="UP000821865"/>
    </source>
</evidence>
<accession>A0ACB8CDU9</accession>
<reference evidence="1" key="1">
    <citation type="submission" date="2020-05" db="EMBL/GenBank/DDBJ databases">
        <title>Large-scale comparative analyses of tick genomes elucidate their genetic diversity and vector capacities.</title>
        <authorList>
            <person name="Jia N."/>
            <person name="Wang J."/>
            <person name="Shi W."/>
            <person name="Du L."/>
            <person name="Sun Y."/>
            <person name="Zhan W."/>
            <person name="Jiang J."/>
            <person name="Wang Q."/>
            <person name="Zhang B."/>
            <person name="Ji P."/>
            <person name="Sakyi L.B."/>
            <person name="Cui X."/>
            <person name="Yuan T."/>
            <person name="Jiang B."/>
            <person name="Yang W."/>
            <person name="Lam T.T.-Y."/>
            <person name="Chang Q."/>
            <person name="Ding S."/>
            <person name="Wang X."/>
            <person name="Zhu J."/>
            <person name="Ruan X."/>
            <person name="Zhao L."/>
            <person name="Wei J."/>
            <person name="Que T."/>
            <person name="Du C."/>
            <person name="Cheng J."/>
            <person name="Dai P."/>
            <person name="Han X."/>
            <person name="Huang E."/>
            <person name="Gao Y."/>
            <person name="Liu J."/>
            <person name="Shao H."/>
            <person name="Ye R."/>
            <person name="Li L."/>
            <person name="Wei W."/>
            <person name="Wang X."/>
            <person name="Wang C."/>
            <person name="Yang T."/>
            <person name="Huo Q."/>
            <person name="Li W."/>
            <person name="Guo W."/>
            <person name="Chen H."/>
            <person name="Zhou L."/>
            <person name="Ni X."/>
            <person name="Tian J."/>
            <person name="Zhou Y."/>
            <person name="Sheng Y."/>
            <person name="Liu T."/>
            <person name="Pan Y."/>
            <person name="Xia L."/>
            <person name="Li J."/>
            <person name="Zhao F."/>
            <person name="Cao W."/>
        </authorList>
    </citation>
    <scope>NUCLEOTIDE SEQUENCE</scope>
    <source>
        <strain evidence="1">Dsil-2018</strain>
    </source>
</reference>
<comment type="caution">
    <text evidence="1">The sequence shown here is derived from an EMBL/GenBank/DDBJ whole genome shotgun (WGS) entry which is preliminary data.</text>
</comment>
<keyword evidence="2" id="KW-1185">Reference proteome</keyword>
<dbReference type="EMBL" id="CM023476">
    <property type="protein sequence ID" value="KAH7940904.1"/>
    <property type="molecule type" value="Genomic_DNA"/>
</dbReference>
<organism evidence="1 2">
    <name type="scientific">Dermacentor silvarum</name>
    <name type="common">Tick</name>
    <dbReference type="NCBI Taxonomy" id="543639"/>
    <lineage>
        <taxon>Eukaryota</taxon>
        <taxon>Metazoa</taxon>
        <taxon>Ecdysozoa</taxon>
        <taxon>Arthropoda</taxon>
        <taxon>Chelicerata</taxon>
        <taxon>Arachnida</taxon>
        <taxon>Acari</taxon>
        <taxon>Parasitiformes</taxon>
        <taxon>Ixodida</taxon>
        <taxon>Ixodoidea</taxon>
        <taxon>Ixodidae</taxon>
        <taxon>Rhipicephalinae</taxon>
        <taxon>Dermacentor</taxon>
    </lineage>
</organism>
<dbReference type="Proteomes" id="UP000821865">
    <property type="component" value="Chromosome 7"/>
</dbReference>
<name>A0ACB8CDU9_DERSI</name>
<evidence type="ECO:0000313" key="1">
    <source>
        <dbReference type="EMBL" id="KAH7940904.1"/>
    </source>
</evidence>
<proteinExistence type="predicted"/>
<sequence>MEKIQNSIGLVNDGLPNETYQALLFTTKSTVETTQFLLEQGVSYVLTKELNSDPIEVIFGRVISVCGGNDVVDARAITAALDHIVKLKFPKPTEIKISDVEDKATRLSETFDELLRSLLEYKASSSPSVTYSSLAYPGGYITNMITDAPRCAALLRTNNRDNPLYKIV</sequence>
<protein>
    <submittedName>
        <fullName evidence="1">Uncharacterized protein</fullName>
    </submittedName>
</protein>